<evidence type="ECO:0000256" key="1">
    <source>
        <dbReference type="SAM" id="Phobius"/>
    </source>
</evidence>
<sequence>MSLVDRIRITYATLSPRARLRAGYCLIALLATAVAYSTVSDRIDSLERKRRQREGDLVEMMGLKGRLMEARALSQRFANRLAATRTDDTPAKLIEETGIKGKSLRITPVKGEERPGFTEDAAEVKIEGITANEAVNLLYRLEKGNRPVIVRKALLRSRFDDPSRLDLTLTVALLKAAPGGR</sequence>
<dbReference type="HOGENOM" id="CLU_1487039_0_0_7"/>
<dbReference type="KEGG" id="gpi:GPICK_00840"/>
<name>A0A0B5B6F0_9BACT</name>
<dbReference type="EMBL" id="CP009788">
    <property type="protein sequence ID" value="AJE02117.1"/>
    <property type="molecule type" value="Genomic_DNA"/>
</dbReference>
<dbReference type="OrthoDB" id="5395123at2"/>
<accession>A0A0B5B6F0</accession>
<proteinExistence type="predicted"/>
<dbReference type="Proteomes" id="UP000057609">
    <property type="component" value="Chromosome"/>
</dbReference>
<gene>
    <name evidence="2" type="ORF">GPICK_00840</name>
</gene>
<protein>
    <submittedName>
        <fullName evidence="2">General secretion pathway protein GspM</fullName>
    </submittedName>
</protein>
<reference evidence="2 3" key="1">
    <citation type="journal article" date="2015" name="Genome Announc.">
        <title>Complete Genome of Geobacter pickeringii G13T, a Metal-Reducing Isolate from Sedimentary Kaolin Deposits.</title>
        <authorList>
            <person name="Badalamenti J.P."/>
            <person name="Bond D.R."/>
        </authorList>
    </citation>
    <scope>NUCLEOTIDE SEQUENCE [LARGE SCALE GENOMIC DNA]</scope>
    <source>
        <strain evidence="2 3">G13</strain>
    </source>
</reference>
<evidence type="ECO:0000313" key="3">
    <source>
        <dbReference type="Proteomes" id="UP000057609"/>
    </source>
</evidence>
<keyword evidence="3" id="KW-1185">Reference proteome</keyword>
<keyword evidence="1" id="KW-1133">Transmembrane helix</keyword>
<feature type="transmembrane region" description="Helical" evidence="1">
    <location>
        <begin position="21"/>
        <end position="39"/>
    </location>
</feature>
<dbReference type="RefSeq" id="WP_039739682.1">
    <property type="nucleotide sequence ID" value="NZ_CP009788.1"/>
</dbReference>
<keyword evidence="1" id="KW-0812">Transmembrane</keyword>
<evidence type="ECO:0000313" key="2">
    <source>
        <dbReference type="EMBL" id="AJE02117.1"/>
    </source>
</evidence>
<keyword evidence="1" id="KW-0472">Membrane</keyword>
<dbReference type="AlphaFoldDB" id="A0A0B5B6F0"/>
<dbReference type="STRING" id="345632.GPICK_00840"/>
<organism evidence="2 3">
    <name type="scientific">Geobacter pickeringii</name>
    <dbReference type="NCBI Taxonomy" id="345632"/>
    <lineage>
        <taxon>Bacteria</taxon>
        <taxon>Pseudomonadati</taxon>
        <taxon>Thermodesulfobacteriota</taxon>
        <taxon>Desulfuromonadia</taxon>
        <taxon>Geobacterales</taxon>
        <taxon>Geobacteraceae</taxon>
        <taxon>Geobacter</taxon>
    </lineage>
</organism>